<keyword evidence="4" id="KW-1185">Reference proteome</keyword>
<evidence type="ECO:0008006" key="5">
    <source>
        <dbReference type="Google" id="ProtNLM"/>
    </source>
</evidence>
<dbReference type="PANTHER" id="PTHR12573:SF4">
    <property type="entry name" value="AT09986P-RELATED"/>
    <property type="match status" value="1"/>
</dbReference>
<reference evidence="3" key="1">
    <citation type="journal article" date="2023" name="Science">
        <title>Genome structures resolve the early diversification of teleost fishes.</title>
        <authorList>
            <person name="Parey E."/>
            <person name="Louis A."/>
            <person name="Montfort J."/>
            <person name="Bouchez O."/>
            <person name="Roques C."/>
            <person name="Iampietro C."/>
            <person name="Lluch J."/>
            <person name="Castinel A."/>
            <person name="Donnadieu C."/>
            <person name="Desvignes T."/>
            <person name="Floi Bucao C."/>
            <person name="Jouanno E."/>
            <person name="Wen M."/>
            <person name="Mejri S."/>
            <person name="Dirks R."/>
            <person name="Jansen H."/>
            <person name="Henkel C."/>
            <person name="Chen W.J."/>
            <person name="Zahm M."/>
            <person name="Cabau C."/>
            <person name="Klopp C."/>
            <person name="Thompson A.W."/>
            <person name="Robinson-Rechavi M."/>
            <person name="Braasch I."/>
            <person name="Lecointre G."/>
            <person name="Bobe J."/>
            <person name="Postlethwait J.H."/>
            <person name="Berthelot C."/>
            <person name="Roest Crollius H."/>
            <person name="Guiguen Y."/>
        </authorList>
    </citation>
    <scope>NUCLEOTIDE SEQUENCE</scope>
    <source>
        <strain evidence="3">NC1722</strain>
    </source>
</reference>
<protein>
    <recommendedName>
        <fullName evidence="5">PDZ domain-containing protein</fullName>
    </recommendedName>
</protein>
<dbReference type="InterPro" id="IPR036034">
    <property type="entry name" value="PDZ_sf"/>
</dbReference>
<dbReference type="EMBL" id="JAINUG010000018">
    <property type="protein sequence ID" value="KAJ8412754.1"/>
    <property type="molecule type" value="Genomic_DNA"/>
</dbReference>
<dbReference type="SUPFAM" id="SSF50156">
    <property type="entry name" value="PDZ domain-like"/>
    <property type="match status" value="1"/>
</dbReference>
<dbReference type="Proteomes" id="UP001221898">
    <property type="component" value="Unassembled WGS sequence"/>
</dbReference>
<dbReference type="PANTHER" id="PTHR12573">
    <property type="entry name" value="AT09986P-RELATED"/>
    <property type="match status" value="1"/>
</dbReference>
<dbReference type="AlphaFoldDB" id="A0AAD7WYC6"/>
<feature type="region of interest" description="Disordered" evidence="2">
    <location>
        <begin position="306"/>
        <end position="326"/>
    </location>
</feature>
<evidence type="ECO:0000256" key="2">
    <source>
        <dbReference type="SAM" id="MobiDB-lite"/>
    </source>
</evidence>
<evidence type="ECO:0000256" key="1">
    <source>
        <dbReference type="SAM" id="Coils"/>
    </source>
</evidence>
<feature type="coiled-coil region" evidence="1">
    <location>
        <begin position="71"/>
        <end position="105"/>
    </location>
</feature>
<evidence type="ECO:0000313" key="3">
    <source>
        <dbReference type="EMBL" id="KAJ8412754.1"/>
    </source>
</evidence>
<proteinExistence type="predicted"/>
<sequence length="336" mass="38005">MESCLKMLGVTDNNNLFSLRNKEGPLTEFSVDQQIGDLLSSEKRLLELHLWKKEEPEVLHPKVNVSQGVSNDNLQGNIRTKEEKIRELNQHVDSLQNVIHQVQELHHSLVFFCGELRNMEKQQPPKAVCLSAVETQLGLAQGRLHEKQQSVRAMQGRLSNLEADKNRRLEVHLLEKMKLDCQIFKEEIIVIHLNRQVARLKSALQEFQAKEHTQMRSSTLGQLVSPQCPAMLLAAHELQNGEGRYGFTVRFTEDAGLVVVHVENSQLYLNDRLVEVNGVSVLESGEDELSDLLFRQPSAQIVVLRKPPPLPPKPGRVPESVRHPPPAATLHCQVTT</sequence>
<feature type="compositionally biased region" description="Pro residues" evidence="2">
    <location>
        <begin position="306"/>
        <end position="315"/>
    </location>
</feature>
<name>A0AAD7WYC6_9TELE</name>
<accession>A0AAD7WYC6</accession>
<keyword evidence="1" id="KW-0175">Coiled coil</keyword>
<organism evidence="3 4">
    <name type="scientific">Aldrovandia affinis</name>
    <dbReference type="NCBI Taxonomy" id="143900"/>
    <lineage>
        <taxon>Eukaryota</taxon>
        <taxon>Metazoa</taxon>
        <taxon>Chordata</taxon>
        <taxon>Craniata</taxon>
        <taxon>Vertebrata</taxon>
        <taxon>Euteleostomi</taxon>
        <taxon>Actinopterygii</taxon>
        <taxon>Neopterygii</taxon>
        <taxon>Teleostei</taxon>
        <taxon>Notacanthiformes</taxon>
        <taxon>Halosauridae</taxon>
        <taxon>Aldrovandia</taxon>
    </lineage>
</organism>
<evidence type="ECO:0000313" key="4">
    <source>
        <dbReference type="Proteomes" id="UP001221898"/>
    </source>
</evidence>
<comment type="caution">
    <text evidence="3">The sequence shown here is derived from an EMBL/GenBank/DDBJ whole genome shotgun (WGS) entry which is preliminary data.</text>
</comment>
<gene>
    <name evidence="3" type="ORF">AAFF_G00117050</name>
</gene>